<dbReference type="RefSeq" id="WP_198060403.1">
    <property type="nucleotide sequence ID" value="NZ_CP065856.1"/>
</dbReference>
<accession>A0A7T3KU47</accession>
<evidence type="ECO:0000313" key="2">
    <source>
        <dbReference type="Proteomes" id="UP000595001"/>
    </source>
</evidence>
<evidence type="ECO:0000313" key="1">
    <source>
        <dbReference type="EMBL" id="QPV61573.1"/>
    </source>
</evidence>
<organism evidence="1 2">
    <name type="scientific">Halosimplex litoreum</name>
    <dbReference type="NCBI Taxonomy" id="1198301"/>
    <lineage>
        <taxon>Archaea</taxon>
        <taxon>Methanobacteriati</taxon>
        <taxon>Methanobacteriota</taxon>
        <taxon>Stenosarchaea group</taxon>
        <taxon>Halobacteria</taxon>
        <taxon>Halobacteriales</taxon>
        <taxon>Haloarculaceae</taxon>
        <taxon>Halosimplex</taxon>
    </lineage>
</organism>
<gene>
    <name evidence="1" type="ORF">I7X12_12465</name>
</gene>
<dbReference type="OrthoDB" id="303994at2157"/>
<proteinExistence type="predicted"/>
<reference evidence="1 2" key="1">
    <citation type="submission" date="2020-12" db="EMBL/GenBank/DDBJ databases">
        <title>Halosimplex halophilum sp. nov. and Halosimplex salinum sp. nov., two new members of the genus Halosimplex.</title>
        <authorList>
            <person name="Cui H.L."/>
        </authorList>
    </citation>
    <scope>NUCLEOTIDE SEQUENCE [LARGE SCALE GENOMIC DNA]</scope>
    <source>
        <strain evidence="1 2">YGH94</strain>
    </source>
</reference>
<dbReference type="KEGG" id="hlt:I7X12_12465"/>
<dbReference type="GeneID" id="60589320"/>
<sequence>MTELMELDEGGQALVGEAFLSGDEELTQEDLGPYLNHTGIEVDLTPLDEAVQAVQEDFEEGDAKIDQALAQTVHETLDLTRREAAITGIWHYLTVVEYPELVQHRWGHVSNVREKYLEGGEDIYSNALHRLWWIAEITREGDDYSRTEEIFEMQELANDVADRWFARYDVITYACVDVLNKDEIEEYDVSNSKIVSETTTRLREKLTVVCAEGLDYPKAIELIAEIRDEVISES</sequence>
<dbReference type="EMBL" id="CP065856">
    <property type="protein sequence ID" value="QPV61573.1"/>
    <property type="molecule type" value="Genomic_DNA"/>
</dbReference>
<keyword evidence="2" id="KW-1185">Reference proteome</keyword>
<dbReference type="Pfam" id="PF19866">
    <property type="entry name" value="DUF6339"/>
    <property type="match status" value="1"/>
</dbReference>
<dbReference type="AlphaFoldDB" id="A0A7T3KU47"/>
<dbReference type="Proteomes" id="UP000595001">
    <property type="component" value="Chromosome"/>
</dbReference>
<protein>
    <submittedName>
        <fullName evidence="1">Uncharacterized protein</fullName>
    </submittedName>
</protein>
<dbReference type="InterPro" id="IPR045920">
    <property type="entry name" value="DUF6339"/>
</dbReference>
<name>A0A7T3KU47_9EURY</name>